<name>A0AA41TZW3_9ACTN</name>
<proteinExistence type="predicted"/>
<keyword evidence="1" id="KW-0472">Membrane</keyword>
<gene>
    <name evidence="2" type="ORF">LZ495_00890</name>
</gene>
<keyword evidence="3" id="KW-1185">Reference proteome</keyword>
<evidence type="ECO:0000313" key="3">
    <source>
        <dbReference type="Proteomes" id="UP001165378"/>
    </source>
</evidence>
<dbReference type="RefSeq" id="WP_235049810.1">
    <property type="nucleotide sequence ID" value="NZ_JAKFHA010000001.1"/>
</dbReference>
<feature type="transmembrane region" description="Helical" evidence="1">
    <location>
        <begin position="309"/>
        <end position="334"/>
    </location>
</feature>
<keyword evidence="1" id="KW-0812">Transmembrane</keyword>
<dbReference type="Proteomes" id="UP001165378">
    <property type="component" value="Unassembled WGS sequence"/>
</dbReference>
<evidence type="ECO:0000313" key="2">
    <source>
        <dbReference type="EMBL" id="MCF2525782.1"/>
    </source>
</evidence>
<sequence>MRTNTVLRGIGVVLGLALIAGAFVLAYVITPDYVKRLPDDTDVTRSYTGTFKTLIDAQEVAKGNLAAAIKRDVPMAVERTVKTEKTSGDKALVSDSRSTTAAGNPVEKTDWKYAVDRKTLEAIADHPADWEVVDAQGLTVSWPLDAKKKTYTGWRPETQTTTPLTYARTESKSGVSTYVYEAKLPPTRITDSQVLASLPPAVPQSTLALVARLGTLPPEAAQQFAALLPTLGDPVPLAYTLESSDTFWIHAETGIVVDTQRTQKRVAGVITPGTGAFVPLLPVSDVSYQQTPKSVEDAADDAEDAHDGIMLVGTILPIVLGVVGALVIAASLLIRRRRPRETPAPPANTPPANA</sequence>
<evidence type="ECO:0000256" key="1">
    <source>
        <dbReference type="SAM" id="Phobius"/>
    </source>
</evidence>
<accession>A0AA41TZW3</accession>
<dbReference type="EMBL" id="JAKFHA010000001">
    <property type="protein sequence ID" value="MCF2525782.1"/>
    <property type="molecule type" value="Genomic_DNA"/>
</dbReference>
<dbReference type="AlphaFoldDB" id="A0AA41TZW3"/>
<keyword evidence="1" id="KW-1133">Transmembrane helix</keyword>
<organism evidence="2 3">
    <name type="scientific">Yinghuangia soli</name>
    <dbReference type="NCBI Taxonomy" id="2908204"/>
    <lineage>
        <taxon>Bacteria</taxon>
        <taxon>Bacillati</taxon>
        <taxon>Actinomycetota</taxon>
        <taxon>Actinomycetes</taxon>
        <taxon>Kitasatosporales</taxon>
        <taxon>Streptomycetaceae</taxon>
        <taxon>Yinghuangia</taxon>
    </lineage>
</organism>
<dbReference type="InterPro" id="IPR021424">
    <property type="entry name" value="PorA"/>
</dbReference>
<comment type="caution">
    <text evidence="2">The sequence shown here is derived from an EMBL/GenBank/DDBJ whole genome shotgun (WGS) entry which is preliminary data.</text>
</comment>
<reference evidence="2" key="1">
    <citation type="submission" date="2022-01" db="EMBL/GenBank/DDBJ databases">
        <title>Genome-Based Taxonomic Classification of the Phylum Actinobacteria.</title>
        <authorList>
            <person name="Gao Y."/>
        </authorList>
    </citation>
    <scope>NUCLEOTIDE SEQUENCE</scope>
    <source>
        <strain evidence="2">KLBMP 8922</strain>
    </source>
</reference>
<protein>
    <submittedName>
        <fullName evidence="2">DUF3068 domain-containing protein</fullName>
    </submittedName>
</protein>
<dbReference type="Pfam" id="PF11271">
    <property type="entry name" value="PorA"/>
    <property type="match status" value="1"/>
</dbReference>